<proteinExistence type="predicted"/>
<keyword evidence="3" id="KW-1185">Reference proteome</keyword>
<dbReference type="Proteomes" id="UP001597053">
    <property type="component" value="Unassembled WGS sequence"/>
</dbReference>
<dbReference type="EMBL" id="JBHTHM010002390">
    <property type="protein sequence ID" value="MFD0787966.1"/>
    <property type="molecule type" value="Genomic_DNA"/>
</dbReference>
<name>A0ABW3ABM2_9ACTN</name>
<comment type="caution">
    <text evidence="2">The sequence shown here is derived from an EMBL/GenBank/DDBJ whole genome shotgun (WGS) entry which is preliminary data.</text>
</comment>
<evidence type="ECO:0000259" key="1">
    <source>
        <dbReference type="Pfam" id="PF07179"/>
    </source>
</evidence>
<feature type="non-terminal residue" evidence="2">
    <location>
        <position position="149"/>
    </location>
</feature>
<protein>
    <submittedName>
        <fullName evidence="2">SseB family protein</fullName>
    </submittedName>
</protein>
<feature type="domain" description="SseB protein N-terminal" evidence="1">
    <location>
        <begin position="11"/>
        <end position="118"/>
    </location>
</feature>
<sequence>MTEWEPATEAEAALRDALRANDQERYFRILARTDLLLPTTQATAGQAQPGWGTWTSGGRTHVLAFTSATALRSCLGDNAGASRRTAFADLAAGWPNPEWWLAINPGLPVEGYLPAWYVAQLSRGEVRLPGRTLGARARLERAESLARAR</sequence>
<dbReference type="InterPro" id="IPR009839">
    <property type="entry name" value="SseB_N"/>
</dbReference>
<organism evidence="2 3">
    <name type="scientific">Micromonospora azadirachtae</name>
    <dbReference type="NCBI Taxonomy" id="1970735"/>
    <lineage>
        <taxon>Bacteria</taxon>
        <taxon>Bacillati</taxon>
        <taxon>Actinomycetota</taxon>
        <taxon>Actinomycetes</taxon>
        <taxon>Micromonosporales</taxon>
        <taxon>Micromonosporaceae</taxon>
        <taxon>Micromonospora</taxon>
    </lineage>
</organism>
<reference evidence="3" key="1">
    <citation type="journal article" date="2019" name="Int. J. Syst. Evol. Microbiol.">
        <title>The Global Catalogue of Microorganisms (GCM) 10K type strain sequencing project: providing services to taxonomists for standard genome sequencing and annotation.</title>
        <authorList>
            <consortium name="The Broad Institute Genomics Platform"/>
            <consortium name="The Broad Institute Genome Sequencing Center for Infectious Disease"/>
            <person name="Wu L."/>
            <person name="Ma J."/>
        </authorList>
    </citation>
    <scope>NUCLEOTIDE SEQUENCE [LARGE SCALE GENOMIC DNA]</scope>
    <source>
        <strain evidence="3">JCM 32148</strain>
    </source>
</reference>
<accession>A0ABW3ABM2</accession>
<evidence type="ECO:0000313" key="2">
    <source>
        <dbReference type="EMBL" id="MFD0787966.1"/>
    </source>
</evidence>
<gene>
    <name evidence="2" type="ORF">ACFQZ8_29000</name>
</gene>
<dbReference type="Pfam" id="PF07179">
    <property type="entry name" value="SseB"/>
    <property type="match status" value="1"/>
</dbReference>
<evidence type="ECO:0000313" key="3">
    <source>
        <dbReference type="Proteomes" id="UP001597053"/>
    </source>
</evidence>